<dbReference type="AlphaFoldDB" id="A0A0A2LQE2"/>
<organism evidence="1 2">
    <name type="scientific">Penicillium italicum</name>
    <name type="common">Blue mold</name>
    <dbReference type="NCBI Taxonomy" id="40296"/>
    <lineage>
        <taxon>Eukaryota</taxon>
        <taxon>Fungi</taxon>
        <taxon>Dikarya</taxon>
        <taxon>Ascomycota</taxon>
        <taxon>Pezizomycotina</taxon>
        <taxon>Eurotiomycetes</taxon>
        <taxon>Eurotiomycetidae</taxon>
        <taxon>Eurotiales</taxon>
        <taxon>Aspergillaceae</taxon>
        <taxon>Penicillium</taxon>
    </lineage>
</organism>
<accession>A0A0A2LQE2</accession>
<dbReference type="EMBL" id="JQGA01000007">
    <property type="protein sequence ID" value="KGO78475.1"/>
    <property type="molecule type" value="Genomic_DNA"/>
</dbReference>
<dbReference type="STRING" id="40296.A0A0A2LQE2"/>
<evidence type="ECO:0000313" key="1">
    <source>
        <dbReference type="EMBL" id="KGO78475.1"/>
    </source>
</evidence>
<comment type="caution">
    <text evidence="1">The sequence shown here is derived from an EMBL/GenBank/DDBJ whole genome shotgun (WGS) entry which is preliminary data.</text>
</comment>
<protein>
    <submittedName>
        <fullName evidence="1">Uncharacterized protein</fullName>
    </submittedName>
</protein>
<keyword evidence="2" id="KW-1185">Reference proteome</keyword>
<proteinExistence type="predicted"/>
<name>A0A0A2LQE2_PENIT</name>
<dbReference type="Proteomes" id="UP000030104">
    <property type="component" value="Unassembled WGS sequence"/>
</dbReference>
<reference evidence="1 2" key="1">
    <citation type="journal article" date="2015" name="Mol. Plant Microbe Interact.">
        <title>Genome, transcriptome, and functional analyses of Penicillium expansum provide new insights into secondary metabolism and pathogenicity.</title>
        <authorList>
            <person name="Ballester A.R."/>
            <person name="Marcet-Houben M."/>
            <person name="Levin E."/>
            <person name="Sela N."/>
            <person name="Selma-Lazaro C."/>
            <person name="Carmona L."/>
            <person name="Wisniewski M."/>
            <person name="Droby S."/>
            <person name="Gonzalez-Candelas L."/>
            <person name="Gabaldon T."/>
        </authorList>
    </citation>
    <scope>NUCLEOTIDE SEQUENCE [LARGE SCALE GENOMIC DNA]</scope>
    <source>
        <strain evidence="1 2">PHI-1</strain>
    </source>
</reference>
<dbReference type="OrthoDB" id="4177740at2759"/>
<dbReference type="PhylomeDB" id="A0A0A2LQE2"/>
<gene>
    <name evidence="1" type="ORF">PITC_069380</name>
</gene>
<sequence>MSSKNEVHETDEHLEQRWFLIELEKAIQALDVHKLDATYLEKFNVNLCHLSLDQNSELKPLFFAPRPNLPQPSDEILDEVCLVGDPEQCFTDPYARAHAIHDDWDSYAFHQVRVAYDGLWRSKQ</sequence>
<dbReference type="HOGENOM" id="CLU_2004675_0_0_1"/>
<dbReference type="OMA" id="WFLIELE"/>
<evidence type="ECO:0000313" key="2">
    <source>
        <dbReference type="Proteomes" id="UP000030104"/>
    </source>
</evidence>